<feature type="transmembrane region" description="Helical" evidence="6">
    <location>
        <begin position="87"/>
        <end position="111"/>
    </location>
</feature>
<feature type="transmembrane region" description="Helical" evidence="6">
    <location>
        <begin position="290"/>
        <end position="315"/>
    </location>
</feature>
<dbReference type="PANTHER" id="PTHR30482:SF17">
    <property type="entry name" value="ABC TRANSPORTER ATP-BINDING PROTEIN"/>
    <property type="match status" value="1"/>
</dbReference>
<protein>
    <submittedName>
        <fullName evidence="7">Branched-chain amino acid ABC transporter permease</fullName>
    </submittedName>
</protein>
<dbReference type="Pfam" id="PF02653">
    <property type="entry name" value="BPD_transp_2"/>
    <property type="match status" value="1"/>
</dbReference>
<dbReference type="CDD" id="cd06581">
    <property type="entry name" value="TM_PBP1_LivM_like"/>
    <property type="match status" value="1"/>
</dbReference>
<comment type="subcellular location">
    <subcellularLocation>
        <location evidence="1">Cell membrane</location>
        <topology evidence="1">Multi-pass membrane protein</topology>
    </subcellularLocation>
</comment>
<gene>
    <name evidence="7" type="ORF">H9632_13550</name>
</gene>
<accession>A0ABR8XQ88</accession>
<dbReference type="InterPro" id="IPR001851">
    <property type="entry name" value="ABC_transp_permease"/>
</dbReference>
<evidence type="ECO:0000256" key="4">
    <source>
        <dbReference type="ARBA" id="ARBA00022989"/>
    </source>
</evidence>
<dbReference type="EMBL" id="JACSPW010000013">
    <property type="protein sequence ID" value="MBD8034091.1"/>
    <property type="molecule type" value="Genomic_DNA"/>
</dbReference>
<evidence type="ECO:0000256" key="1">
    <source>
        <dbReference type="ARBA" id="ARBA00004651"/>
    </source>
</evidence>
<keyword evidence="4 6" id="KW-1133">Transmembrane helix</keyword>
<evidence type="ECO:0000256" key="2">
    <source>
        <dbReference type="ARBA" id="ARBA00022475"/>
    </source>
</evidence>
<feature type="transmembrane region" description="Helical" evidence="6">
    <location>
        <begin position="211"/>
        <end position="236"/>
    </location>
</feature>
<comment type="caution">
    <text evidence="7">The sequence shown here is derived from an EMBL/GenBank/DDBJ whole genome shotgun (WGS) entry which is preliminary data.</text>
</comment>
<keyword evidence="5 6" id="KW-0472">Membrane</keyword>
<keyword evidence="8" id="KW-1185">Reference proteome</keyword>
<dbReference type="Proteomes" id="UP000600565">
    <property type="component" value="Unassembled WGS sequence"/>
</dbReference>
<keyword evidence="2" id="KW-1003">Cell membrane</keyword>
<feature type="transmembrane region" description="Helical" evidence="6">
    <location>
        <begin position="160"/>
        <end position="177"/>
    </location>
</feature>
<feature type="transmembrane region" description="Helical" evidence="6">
    <location>
        <begin position="60"/>
        <end position="80"/>
    </location>
</feature>
<feature type="transmembrane region" description="Helical" evidence="6">
    <location>
        <begin position="12"/>
        <end position="29"/>
    </location>
</feature>
<feature type="transmembrane region" description="Helical" evidence="6">
    <location>
        <begin position="248"/>
        <end position="270"/>
    </location>
</feature>
<organism evidence="7 8">
    <name type="scientific">Solibacillus merdavium</name>
    <dbReference type="NCBI Taxonomy" id="2762218"/>
    <lineage>
        <taxon>Bacteria</taxon>
        <taxon>Bacillati</taxon>
        <taxon>Bacillota</taxon>
        <taxon>Bacilli</taxon>
        <taxon>Bacillales</taxon>
        <taxon>Caryophanaceae</taxon>
        <taxon>Solibacillus</taxon>
    </lineage>
</organism>
<dbReference type="InterPro" id="IPR043428">
    <property type="entry name" value="LivM-like"/>
</dbReference>
<keyword evidence="3 6" id="KW-0812">Transmembrane</keyword>
<evidence type="ECO:0000313" key="8">
    <source>
        <dbReference type="Proteomes" id="UP000600565"/>
    </source>
</evidence>
<feature type="transmembrane region" description="Helical" evidence="6">
    <location>
        <begin position="117"/>
        <end position="135"/>
    </location>
</feature>
<evidence type="ECO:0000256" key="6">
    <source>
        <dbReference type="SAM" id="Phobius"/>
    </source>
</evidence>
<reference evidence="7 8" key="1">
    <citation type="submission" date="2020-08" db="EMBL/GenBank/DDBJ databases">
        <title>A Genomic Blueprint of the Chicken Gut Microbiome.</title>
        <authorList>
            <person name="Gilroy R."/>
            <person name="Ravi A."/>
            <person name="Getino M."/>
            <person name="Pursley I."/>
            <person name="Horton D.L."/>
            <person name="Alikhan N.-F."/>
            <person name="Baker D."/>
            <person name="Gharbi K."/>
            <person name="Hall N."/>
            <person name="Watson M."/>
            <person name="Adriaenssens E.M."/>
            <person name="Foster-Nyarko E."/>
            <person name="Jarju S."/>
            <person name="Secka A."/>
            <person name="Antonio M."/>
            <person name="Oren A."/>
            <person name="Chaudhuri R."/>
            <person name="La Ragione R.M."/>
            <person name="Hildebrand F."/>
            <person name="Pallen M.J."/>
        </authorList>
    </citation>
    <scope>NUCLEOTIDE SEQUENCE [LARGE SCALE GENOMIC DNA]</scope>
    <source>
        <strain evidence="7 8">Sa1YVA6</strain>
    </source>
</reference>
<name>A0ABR8XQ88_9BACL</name>
<dbReference type="PANTHER" id="PTHR30482">
    <property type="entry name" value="HIGH-AFFINITY BRANCHED-CHAIN AMINO ACID TRANSPORT SYSTEM PERMEASE"/>
    <property type="match status" value="1"/>
</dbReference>
<sequence length="341" mass="37720">MIKQPLLLSKVNVVYAIVVGVMAVLPFVLDSRTMTILLTQFCIFAILAMSYDILLGYTGIISFGHAMFFGIGAYTTAIMLSDYGPSIGIFAVSIVVGIVLSAIISVISGALTLRLKSHFYAMFTLAISGLFLVLAEKWRTVTKGNDGFTFRAPELFRERLYFYFLVLICLVVVFILLKRIVASPFGKVLVAIRENEQRTRSLGYKTLGYKIIASVIAGAVASLAGSLYAISLRFVNTSVMTMDITLDALMMTIIGGVGTLIGPIIGAGVIEFAQHYLSGLAREYPIFERWIIFFGILYILAVIFFPRGIVGTVSLRYHEWKLKKGQKTKASVKLREKEIQR</sequence>
<evidence type="ECO:0000256" key="5">
    <source>
        <dbReference type="ARBA" id="ARBA00023136"/>
    </source>
</evidence>
<dbReference type="RefSeq" id="WP_191704597.1">
    <property type="nucleotide sequence ID" value="NZ_JACSPW010000013.1"/>
</dbReference>
<proteinExistence type="predicted"/>
<evidence type="ECO:0000313" key="7">
    <source>
        <dbReference type="EMBL" id="MBD8034091.1"/>
    </source>
</evidence>
<evidence type="ECO:0000256" key="3">
    <source>
        <dbReference type="ARBA" id="ARBA00022692"/>
    </source>
</evidence>
<feature type="transmembrane region" description="Helical" evidence="6">
    <location>
        <begin position="36"/>
        <end position="54"/>
    </location>
</feature>